<dbReference type="NCBIfam" id="TIGR01499">
    <property type="entry name" value="folC"/>
    <property type="match status" value="1"/>
</dbReference>
<name>A0AA87NQ41_TREMD</name>
<sequence>MNEAYNTDSIPIAHQENLNDFYRWLDGFINFEKRPHKKNFSLEVIRYYATLFSNPQTTYKCIHIAGSKGKGSVAVMLSALLTETGYKTGLYTSPHVNDFRERITENGRFFSDLAYLEAFRAVQESVMPHIDKETEPQPSWFELVTLTAFVLFRQERLDWAVFETGMGGRLDATNIIQPEITILTPIELEHCEYLGHTIPLIAAEKAGIIKAGVPVFCSRQQPSALEVFKERAAALNAPFFYLPDFIETIEHRLTPQGREVTICFSADHPVGALFKRPLHAILPLFTPVQAENAALAAAAFKYRFPDMPEDLIESGLSKAWLPARFQLLSTKPLIVLDGAHTHNSIQTCADTFFSLLSDGSGASIPYNDSTSVHSGTPPVSGTISAYSDTQSIPDAPPNAKPILVFACAADKDPAGFAPIFYGNIAHLYLTVPGSFKKGNLEKTVIAFTQVFENENSVVMEASEDFNAVLKKAFTQSITENRPLLITGSFYLAAEAQRVYSAEGFQDRETQG</sequence>
<dbReference type="Proteomes" id="UP000014634">
    <property type="component" value="Unassembled WGS sequence"/>
</dbReference>
<keyword evidence="3" id="KW-0479">Metal-binding</keyword>
<dbReference type="PANTHER" id="PTHR11136:SF0">
    <property type="entry name" value="DIHYDROFOLATE SYNTHETASE-RELATED"/>
    <property type="match status" value="1"/>
</dbReference>
<evidence type="ECO:0000259" key="7">
    <source>
        <dbReference type="Pfam" id="PF08245"/>
    </source>
</evidence>
<dbReference type="RefSeq" id="WP_016524204.1">
    <property type="nucleotide sequence ID" value="NZ_KE332517.1"/>
</dbReference>
<dbReference type="Pfam" id="PF08245">
    <property type="entry name" value="Mur_ligase_M"/>
    <property type="match status" value="1"/>
</dbReference>
<keyword evidence="5" id="KW-0067">ATP-binding</keyword>
<dbReference type="GO" id="GO:0005737">
    <property type="term" value="C:cytoplasm"/>
    <property type="evidence" value="ECO:0007669"/>
    <property type="project" value="TreeGrafter"/>
</dbReference>
<evidence type="ECO:0000256" key="3">
    <source>
        <dbReference type="ARBA" id="ARBA00022723"/>
    </source>
</evidence>
<evidence type="ECO:0000313" key="9">
    <source>
        <dbReference type="Proteomes" id="UP000014634"/>
    </source>
</evidence>
<dbReference type="Gene3D" id="3.90.190.20">
    <property type="entry name" value="Mur ligase, C-terminal domain"/>
    <property type="match status" value="1"/>
</dbReference>
<comment type="similarity">
    <text evidence="1">Belongs to the folylpolyglutamate synthase family.</text>
</comment>
<keyword evidence="2" id="KW-0436">Ligase</keyword>
<dbReference type="InterPro" id="IPR036615">
    <property type="entry name" value="Mur_ligase_C_dom_sf"/>
</dbReference>
<dbReference type="InterPro" id="IPR036565">
    <property type="entry name" value="Mur-like_cat_sf"/>
</dbReference>
<protein>
    <submittedName>
        <fullName evidence="8">FolC protein</fullName>
    </submittedName>
</protein>
<dbReference type="GO" id="GO:0005524">
    <property type="term" value="F:ATP binding"/>
    <property type="evidence" value="ECO:0007669"/>
    <property type="project" value="UniProtKB-KW"/>
</dbReference>
<dbReference type="PROSITE" id="PS01012">
    <property type="entry name" value="FOLYLPOLYGLU_SYNT_2"/>
    <property type="match status" value="1"/>
</dbReference>
<dbReference type="GO" id="GO:0008841">
    <property type="term" value="F:dihydrofolate synthase activity"/>
    <property type="evidence" value="ECO:0007669"/>
    <property type="project" value="TreeGrafter"/>
</dbReference>
<organism evidence="8 9">
    <name type="scientific">Treponema medium ATCC 700293</name>
    <dbReference type="NCBI Taxonomy" id="1125700"/>
    <lineage>
        <taxon>Bacteria</taxon>
        <taxon>Pseudomonadati</taxon>
        <taxon>Spirochaetota</taxon>
        <taxon>Spirochaetia</taxon>
        <taxon>Spirochaetales</taxon>
        <taxon>Treponemataceae</taxon>
        <taxon>Treponema</taxon>
    </lineage>
</organism>
<feature type="domain" description="Mur ligase central" evidence="7">
    <location>
        <begin position="64"/>
        <end position="210"/>
    </location>
</feature>
<dbReference type="AlphaFoldDB" id="A0AA87NQ41"/>
<keyword evidence="4" id="KW-0547">Nucleotide-binding</keyword>
<comment type="caution">
    <text evidence="8">The sequence shown here is derived from an EMBL/GenBank/DDBJ whole genome shotgun (WGS) entry which is preliminary data.</text>
</comment>
<keyword evidence="6" id="KW-0460">Magnesium</keyword>
<evidence type="ECO:0000256" key="5">
    <source>
        <dbReference type="ARBA" id="ARBA00022840"/>
    </source>
</evidence>
<dbReference type="InterPro" id="IPR013221">
    <property type="entry name" value="Mur_ligase_cen"/>
</dbReference>
<dbReference type="InterPro" id="IPR018109">
    <property type="entry name" value="Folylpolyglutamate_synth_CS"/>
</dbReference>
<dbReference type="GO" id="GO:0004326">
    <property type="term" value="F:tetrahydrofolylpolyglutamate synthase activity"/>
    <property type="evidence" value="ECO:0007669"/>
    <property type="project" value="InterPro"/>
</dbReference>
<evidence type="ECO:0000256" key="4">
    <source>
        <dbReference type="ARBA" id="ARBA00022741"/>
    </source>
</evidence>
<dbReference type="GO" id="GO:0046872">
    <property type="term" value="F:metal ion binding"/>
    <property type="evidence" value="ECO:0007669"/>
    <property type="project" value="UniProtKB-KW"/>
</dbReference>
<evidence type="ECO:0000256" key="1">
    <source>
        <dbReference type="ARBA" id="ARBA00008276"/>
    </source>
</evidence>
<dbReference type="SUPFAM" id="SSF53623">
    <property type="entry name" value="MurD-like peptide ligases, catalytic domain"/>
    <property type="match status" value="1"/>
</dbReference>
<dbReference type="Gene3D" id="3.40.1190.10">
    <property type="entry name" value="Mur-like, catalytic domain"/>
    <property type="match status" value="1"/>
</dbReference>
<proteinExistence type="inferred from homology"/>
<dbReference type="EMBL" id="ATFE01000016">
    <property type="protein sequence ID" value="EPF27782.1"/>
    <property type="molecule type" value="Genomic_DNA"/>
</dbReference>
<evidence type="ECO:0000256" key="6">
    <source>
        <dbReference type="ARBA" id="ARBA00022842"/>
    </source>
</evidence>
<evidence type="ECO:0000313" key="8">
    <source>
        <dbReference type="EMBL" id="EPF27782.1"/>
    </source>
</evidence>
<reference evidence="8 9" key="1">
    <citation type="submission" date="2013-04" db="EMBL/GenBank/DDBJ databases">
        <title>The Genome Sequence of Treponema medium ATCC 700293.</title>
        <authorList>
            <consortium name="The Broad Institute Genomics Platform"/>
            <person name="Earl A."/>
            <person name="Ward D."/>
            <person name="Feldgarden M."/>
            <person name="Gevers D."/>
            <person name="Leonetti C."/>
            <person name="Blanton J.M."/>
            <person name="Dewhirst F.E."/>
            <person name="Izard J."/>
            <person name="Walker B."/>
            <person name="Young S."/>
            <person name="Zeng Q."/>
            <person name="Gargeya S."/>
            <person name="Fitzgerald M."/>
            <person name="Haas B."/>
            <person name="Abouelleil A."/>
            <person name="Allen A.W."/>
            <person name="Alvarado L."/>
            <person name="Arachchi H.M."/>
            <person name="Berlin A.M."/>
            <person name="Chapman S.B."/>
            <person name="Gainer-Dewar J."/>
            <person name="Goldberg J."/>
            <person name="Griggs A."/>
            <person name="Gujja S."/>
            <person name="Hansen M."/>
            <person name="Howarth C."/>
            <person name="Imamovic A."/>
            <person name="Ireland A."/>
            <person name="Larimer J."/>
            <person name="McCowan C."/>
            <person name="Murphy C."/>
            <person name="Pearson M."/>
            <person name="Poon T.W."/>
            <person name="Priest M."/>
            <person name="Roberts A."/>
            <person name="Saif S."/>
            <person name="Shea T."/>
            <person name="Sisk P."/>
            <person name="Sykes S."/>
            <person name="Wortman J."/>
            <person name="Nusbaum C."/>
            <person name="Birren B."/>
        </authorList>
    </citation>
    <scope>NUCLEOTIDE SEQUENCE [LARGE SCALE GENOMIC DNA]</scope>
    <source>
        <strain evidence="8 9">ATCC 700293</strain>
    </source>
</reference>
<evidence type="ECO:0000256" key="2">
    <source>
        <dbReference type="ARBA" id="ARBA00022598"/>
    </source>
</evidence>
<dbReference type="PANTHER" id="PTHR11136">
    <property type="entry name" value="FOLYLPOLYGLUTAMATE SYNTHASE-RELATED"/>
    <property type="match status" value="1"/>
</dbReference>
<dbReference type="SUPFAM" id="SSF53244">
    <property type="entry name" value="MurD-like peptide ligases, peptide-binding domain"/>
    <property type="match status" value="2"/>
</dbReference>
<gene>
    <name evidence="8" type="ORF">HMPREF9195_02283</name>
</gene>
<accession>A0AA87NQ41</accession>
<dbReference type="InterPro" id="IPR001645">
    <property type="entry name" value="Folylpolyglutamate_synth"/>
</dbReference>